<dbReference type="AlphaFoldDB" id="A0A223NYU3"/>
<evidence type="ECO:0000313" key="2">
    <source>
        <dbReference type="Proteomes" id="UP000215002"/>
    </source>
</evidence>
<organism evidence="1 2">
    <name type="scientific">Mucilaginibacter xinganensis</name>
    <dbReference type="NCBI Taxonomy" id="1234841"/>
    <lineage>
        <taxon>Bacteria</taxon>
        <taxon>Pseudomonadati</taxon>
        <taxon>Bacteroidota</taxon>
        <taxon>Sphingobacteriia</taxon>
        <taxon>Sphingobacteriales</taxon>
        <taxon>Sphingobacteriaceae</taxon>
        <taxon>Mucilaginibacter</taxon>
    </lineage>
</organism>
<proteinExistence type="predicted"/>
<dbReference type="KEGG" id="muc:MuYL_2854"/>
<sequence length="51" mass="5452">MVLSGVVLSDTIKGVLVIVQVIPAHKFAEVINDNTQTGFCLNISAINLKEV</sequence>
<dbReference type="EMBL" id="CP022743">
    <property type="protein sequence ID" value="ASU34741.1"/>
    <property type="molecule type" value="Genomic_DNA"/>
</dbReference>
<name>A0A223NYU3_9SPHI</name>
<protein>
    <submittedName>
        <fullName evidence="1">Uncharacterized protein</fullName>
    </submittedName>
</protein>
<keyword evidence="2" id="KW-1185">Reference proteome</keyword>
<reference evidence="1 2" key="1">
    <citation type="submission" date="2017-08" db="EMBL/GenBank/DDBJ databases">
        <title>Complete genome sequence of Mucilaginibacter sp. strain BJC16-A31.</title>
        <authorList>
            <consortium name="Henan University of Science and Technology"/>
            <person name="You X."/>
        </authorList>
    </citation>
    <scope>NUCLEOTIDE SEQUENCE [LARGE SCALE GENOMIC DNA]</scope>
    <source>
        <strain evidence="1 2">BJC16-A31</strain>
    </source>
</reference>
<accession>A0A223NYU3</accession>
<evidence type="ECO:0000313" key="1">
    <source>
        <dbReference type="EMBL" id="ASU34741.1"/>
    </source>
</evidence>
<dbReference type="Proteomes" id="UP000215002">
    <property type="component" value="Chromosome"/>
</dbReference>
<gene>
    <name evidence="1" type="ORF">MuYL_2854</name>
</gene>